<reference evidence="4 5" key="1">
    <citation type="submission" date="2013-08" db="EMBL/GenBank/DDBJ databases">
        <title>The genome sequence of Knoellia subterranea.</title>
        <authorList>
            <person name="Zhu W."/>
            <person name="Wang G."/>
        </authorList>
    </citation>
    <scope>NUCLEOTIDE SEQUENCE [LARGE SCALE GENOMIC DNA]</scope>
    <source>
        <strain evidence="4 5">KCTC 19937</strain>
    </source>
</reference>
<comment type="caution">
    <text evidence="4">The sequence shown here is derived from an EMBL/GenBank/DDBJ whole genome shotgun (WGS) entry which is preliminary data.</text>
</comment>
<evidence type="ECO:0000259" key="3">
    <source>
        <dbReference type="Pfam" id="PF00892"/>
    </source>
</evidence>
<accession>A0A0A0JN61</accession>
<dbReference type="InterPro" id="IPR037185">
    <property type="entry name" value="EmrE-like"/>
</dbReference>
<evidence type="ECO:0000256" key="2">
    <source>
        <dbReference type="SAM" id="Phobius"/>
    </source>
</evidence>
<proteinExistence type="inferred from homology"/>
<dbReference type="SUPFAM" id="SSF103481">
    <property type="entry name" value="Multidrug resistance efflux transporter EmrE"/>
    <property type="match status" value="2"/>
</dbReference>
<keyword evidence="2" id="KW-0812">Transmembrane</keyword>
<dbReference type="PANTHER" id="PTHR22911">
    <property type="entry name" value="ACYL-MALONYL CONDENSING ENZYME-RELATED"/>
    <property type="match status" value="1"/>
</dbReference>
<evidence type="ECO:0000313" key="4">
    <source>
        <dbReference type="EMBL" id="KGN38558.1"/>
    </source>
</evidence>
<dbReference type="OrthoDB" id="68076at2"/>
<organism evidence="4 5">
    <name type="scientific">Knoellia subterranea KCTC 19937</name>
    <dbReference type="NCBI Taxonomy" id="1385521"/>
    <lineage>
        <taxon>Bacteria</taxon>
        <taxon>Bacillati</taxon>
        <taxon>Actinomycetota</taxon>
        <taxon>Actinomycetes</taxon>
        <taxon>Micrococcales</taxon>
        <taxon>Intrasporangiaceae</taxon>
        <taxon>Knoellia</taxon>
    </lineage>
</organism>
<dbReference type="STRING" id="1385521.N803_07380"/>
<feature type="transmembrane region" description="Helical" evidence="2">
    <location>
        <begin position="92"/>
        <end position="112"/>
    </location>
</feature>
<feature type="domain" description="EamA" evidence="3">
    <location>
        <begin position="147"/>
        <end position="276"/>
    </location>
</feature>
<feature type="transmembrane region" description="Helical" evidence="2">
    <location>
        <begin position="231"/>
        <end position="253"/>
    </location>
</feature>
<sequence>MLSLLALGSSVVWGTSDFFGGLMAKRLPAVAVVGITQSLAFVVLCIAVLVQFSLGNPPEWGSWVVWAVVAGISGTTGLVAFYTALAGGTMGVVAPIASMGVIVTVSLGVLSGESPSRWTWVGIIVAIFGIVLASGPEISGAVSPRPVVLAGVAALAFGLGLFSIDRGSRESLLMTLWGMRLTSVTIFAVAALALRSVGGARRAHLLPLAAIGCADLLANVLFGTASSRGQVSVAAVLGSLYPVATILLARVVLKERLRRIQQVGVVLALTGAVLISL</sequence>
<keyword evidence="2" id="KW-0472">Membrane</keyword>
<dbReference type="Pfam" id="PF00892">
    <property type="entry name" value="EamA"/>
    <property type="match status" value="2"/>
</dbReference>
<feature type="transmembrane region" description="Helical" evidence="2">
    <location>
        <begin position="64"/>
        <end position="85"/>
    </location>
</feature>
<dbReference type="InterPro" id="IPR000620">
    <property type="entry name" value="EamA_dom"/>
</dbReference>
<dbReference type="EMBL" id="AVPK01000002">
    <property type="protein sequence ID" value="KGN38558.1"/>
    <property type="molecule type" value="Genomic_DNA"/>
</dbReference>
<protein>
    <submittedName>
        <fullName evidence="4">Membrane protein</fullName>
    </submittedName>
</protein>
<dbReference type="GO" id="GO:0016020">
    <property type="term" value="C:membrane"/>
    <property type="evidence" value="ECO:0007669"/>
    <property type="project" value="InterPro"/>
</dbReference>
<dbReference type="eggNOG" id="COG0697">
    <property type="taxonomic scope" value="Bacteria"/>
</dbReference>
<dbReference type="PANTHER" id="PTHR22911:SF137">
    <property type="entry name" value="SOLUTE CARRIER FAMILY 35 MEMBER G2-RELATED"/>
    <property type="match status" value="1"/>
</dbReference>
<comment type="similarity">
    <text evidence="1">Belongs to the EamA transporter family.</text>
</comment>
<dbReference type="Proteomes" id="UP000030011">
    <property type="component" value="Unassembled WGS sequence"/>
</dbReference>
<dbReference type="AlphaFoldDB" id="A0A0A0JN61"/>
<feature type="transmembrane region" description="Helical" evidence="2">
    <location>
        <begin position="29"/>
        <end position="52"/>
    </location>
</feature>
<gene>
    <name evidence="4" type="ORF">N803_07380</name>
</gene>
<feature type="transmembrane region" description="Helical" evidence="2">
    <location>
        <begin position="176"/>
        <end position="194"/>
    </location>
</feature>
<feature type="domain" description="EamA" evidence="3">
    <location>
        <begin position="4"/>
        <end position="134"/>
    </location>
</feature>
<dbReference type="RefSeq" id="WP_035902943.1">
    <property type="nucleotide sequence ID" value="NZ_AVPK01000002.1"/>
</dbReference>
<feature type="transmembrane region" description="Helical" evidence="2">
    <location>
        <begin position="147"/>
        <end position="164"/>
    </location>
</feature>
<name>A0A0A0JN61_9MICO</name>
<keyword evidence="5" id="KW-1185">Reference proteome</keyword>
<dbReference type="Gene3D" id="1.10.3730.20">
    <property type="match status" value="1"/>
</dbReference>
<feature type="transmembrane region" description="Helical" evidence="2">
    <location>
        <begin position="118"/>
        <end position="135"/>
    </location>
</feature>
<evidence type="ECO:0000256" key="1">
    <source>
        <dbReference type="ARBA" id="ARBA00007362"/>
    </source>
</evidence>
<evidence type="ECO:0000313" key="5">
    <source>
        <dbReference type="Proteomes" id="UP000030011"/>
    </source>
</evidence>
<keyword evidence="2" id="KW-1133">Transmembrane helix</keyword>